<organism evidence="6 7">
    <name type="scientific">Microbispora rosea</name>
    <dbReference type="NCBI Taxonomy" id="58117"/>
    <lineage>
        <taxon>Bacteria</taxon>
        <taxon>Bacillati</taxon>
        <taxon>Actinomycetota</taxon>
        <taxon>Actinomycetes</taxon>
        <taxon>Streptosporangiales</taxon>
        <taxon>Streptosporangiaceae</taxon>
        <taxon>Microbispora</taxon>
    </lineage>
</organism>
<dbReference type="InterPro" id="IPR009057">
    <property type="entry name" value="Homeodomain-like_sf"/>
</dbReference>
<keyword evidence="4" id="KW-0804">Transcription</keyword>
<dbReference type="InterPro" id="IPR050204">
    <property type="entry name" value="AraC_XylS_family_regulators"/>
</dbReference>
<dbReference type="Proteomes" id="UP000186096">
    <property type="component" value="Unassembled WGS sequence"/>
</dbReference>
<dbReference type="SMART" id="SM00342">
    <property type="entry name" value="HTH_ARAC"/>
    <property type="match status" value="1"/>
</dbReference>
<dbReference type="GO" id="GO:0043565">
    <property type="term" value="F:sequence-specific DNA binding"/>
    <property type="evidence" value="ECO:0007669"/>
    <property type="project" value="InterPro"/>
</dbReference>
<evidence type="ECO:0000256" key="3">
    <source>
        <dbReference type="ARBA" id="ARBA00023159"/>
    </source>
</evidence>
<dbReference type="PANTHER" id="PTHR46796:SF7">
    <property type="entry name" value="ARAC FAMILY TRANSCRIPTIONAL REGULATOR"/>
    <property type="match status" value="1"/>
</dbReference>
<dbReference type="InterPro" id="IPR018062">
    <property type="entry name" value="HTH_AraC-typ_CS"/>
</dbReference>
<evidence type="ECO:0000256" key="1">
    <source>
        <dbReference type="ARBA" id="ARBA00023015"/>
    </source>
</evidence>
<dbReference type="InterPro" id="IPR018060">
    <property type="entry name" value="HTH_AraC"/>
</dbReference>
<sequence>MAEPLDCLRHRLLLIAFGYGDQVDVLSDVVSTARTGRPHAALVTRSAPFGRWFPASQAAGFHVVLQGTCRLLPPEAEPVALGPGDVAFLPRGSAHGLADVPSTPMSDSPAPLSGIRYGDAGRPAAGQPTAVMLCGAYLLDRSGPHPLLGDLPEVIHLPARVGRHPELRAAVDLLGTELQRPPRPGADAALPTLLDLLLLYLLRAWFSDGHSCDDSRAGWVAALHDPYVAAALRAIHADPGRRWTVEELGRQARLSRAAFARRFTQLVGRPPLTYLTWWRLTTAARLLRTCDAPVDTIAQQVGYTSPYAFTHAFKRQYGTPPGAYRSGTG</sequence>
<gene>
    <name evidence="6" type="ORF">SAMN05421833_13576</name>
</gene>
<evidence type="ECO:0000313" key="6">
    <source>
        <dbReference type="EMBL" id="SIS18771.1"/>
    </source>
</evidence>
<name>A0A1N7H1R2_9ACTN</name>
<dbReference type="AlphaFoldDB" id="A0A1N7H1R2"/>
<protein>
    <submittedName>
        <fullName evidence="6">AraC-type DNA-binding protein</fullName>
    </submittedName>
</protein>
<dbReference type="PROSITE" id="PS01124">
    <property type="entry name" value="HTH_ARAC_FAMILY_2"/>
    <property type="match status" value="1"/>
</dbReference>
<dbReference type="InterPro" id="IPR037923">
    <property type="entry name" value="HTH-like"/>
</dbReference>
<dbReference type="SUPFAM" id="SSF46689">
    <property type="entry name" value="Homeodomain-like"/>
    <property type="match status" value="2"/>
</dbReference>
<keyword evidence="1" id="KW-0805">Transcription regulation</keyword>
<feature type="domain" description="HTH araC/xylS-type" evidence="5">
    <location>
        <begin position="229"/>
        <end position="327"/>
    </location>
</feature>
<dbReference type="STRING" id="58117.SAMN05421833_13576"/>
<dbReference type="InterPro" id="IPR032783">
    <property type="entry name" value="AraC_lig"/>
</dbReference>
<dbReference type="Pfam" id="PF12852">
    <property type="entry name" value="Cupin_6"/>
    <property type="match status" value="1"/>
</dbReference>
<dbReference type="PROSITE" id="PS00041">
    <property type="entry name" value="HTH_ARAC_FAMILY_1"/>
    <property type="match status" value="1"/>
</dbReference>
<dbReference type="InterPro" id="IPR011051">
    <property type="entry name" value="RmlC_Cupin_sf"/>
</dbReference>
<reference evidence="7" key="1">
    <citation type="submission" date="2017-01" db="EMBL/GenBank/DDBJ databases">
        <authorList>
            <person name="Varghese N."/>
            <person name="Submissions S."/>
        </authorList>
    </citation>
    <scope>NUCLEOTIDE SEQUENCE [LARGE SCALE GENOMIC DNA]</scope>
    <source>
        <strain evidence="7">ATCC 12950</strain>
    </source>
</reference>
<dbReference type="PRINTS" id="PR00032">
    <property type="entry name" value="HTHARAC"/>
</dbReference>
<evidence type="ECO:0000256" key="2">
    <source>
        <dbReference type="ARBA" id="ARBA00023125"/>
    </source>
</evidence>
<dbReference type="InterPro" id="IPR020449">
    <property type="entry name" value="Tscrpt_reg_AraC-type_HTH"/>
</dbReference>
<accession>A0A1N7H1R2</accession>
<evidence type="ECO:0000259" key="5">
    <source>
        <dbReference type="PROSITE" id="PS01124"/>
    </source>
</evidence>
<dbReference type="EMBL" id="FTNI01000035">
    <property type="protein sequence ID" value="SIS18771.1"/>
    <property type="molecule type" value="Genomic_DNA"/>
</dbReference>
<dbReference type="SUPFAM" id="SSF51182">
    <property type="entry name" value="RmlC-like cupins"/>
    <property type="match status" value="1"/>
</dbReference>
<dbReference type="GO" id="GO:0003700">
    <property type="term" value="F:DNA-binding transcription factor activity"/>
    <property type="evidence" value="ECO:0007669"/>
    <property type="project" value="InterPro"/>
</dbReference>
<evidence type="ECO:0000256" key="4">
    <source>
        <dbReference type="ARBA" id="ARBA00023163"/>
    </source>
</evidence>
<keyword evidence="2 6" id="KW-0238">DNA-binding</keyword>
<dbReference type="SUPFAM" id="SSF51215">
    <property type="entry name" value="Regulatory protein AraC"/>
    <property type="match status" value="1"/>
</dbReference>
<dbReference type="Pfam" id="PF12833">
    <property type="entry name" value="HTH_18"/>
    <property type="match status" value="1"/>
</dbReference>
<dbReference type="PANTHER" id="PTHR46796">
    <property type="entry name" value="HTH-TYPE TRANSCRIPTIONAL ACTIVATOR RHAS-RELATED"/>
    <property type="match status" value="1"/>
</dbReference>
<keyword evidence="7" id="KW-1185">Reference proteome</keyword>
<evidence type="ECO:0000313" key="7">
    <source>
        <dbReference type="Proteomes" id="UP000186096"/>
    </source>
</evidence>
<dbReference type="Gene3D" id="1.10.10.60">
    <property type="entry name" value="Homeodomain-like"/>
    <property type="match status" value="2"/>
</dbReference>
<keyword evidence="3" id="KW-0010">Activator</keyword>
<proteinExistence type="predicted"/>